<gene>
    <name evidence="1" type="ORF">K3G42_019013</name>
</gene>
<sequence length="201" mass="23136">MYAGLKWYNKAVPDPANSSWAKKFLSVENELSFFPSQFLNNLDNLGDPAILQIEEVLMKRQSRGFEDVLFSERIEKMESHKWPSNSFQEENPTMNKLNHHPLISDTQDQQPLLFLYKKIASEEPNQGQIFSDYLVNPLEDTTVDYLPSPILPSTTDTVEESNEAELNSFNIFPRTFLPQTFSIGGKLTLDAIRMDYNTFTD</sequence>
<proteinExistence type="predicted"/>
<accession>A0ACB8F3U7</accession>
<keyword evidence="2" id="KW-1185">Reference proteome</keyword>
<protein>
    <submittedName>
        <fullName evidence="1">Uncharacterized protein</fullName>
    </submittedName>
</protein>
<organism evidence="1 2">
    <name type="scientific">Sphaerodactylus townsendi</name>
    <dbReference type="NCBI Taxonomy" id="933632"/>
    <lineage>
        <taxon>Eukaryota</taxon>
        <taxon>Metazoa</taxon>
        <taxon>Chordata</taxon>
        <taxon>Craniata</taxon>
        <taxon>Vertebrata</taxon>
        <taxon>Euteleostomi</taxon>
        <taxon>Lepidosauria</taxon>
        <taxon>Squamata</taxon>
        <taxon>Bifurcata</taxon>
        <taxon>Gekkota</taxon>
        <taxon>Sphaerodactylidae</taxon>
        <taxon>Sphaerodactylus</taxon>
    </lineage>
</organism>
<dbReference type="Proteomes" id="UP000827872">
    <property type="component" value="Linkage Group LG05"/>
</dbReference>
<evidence type="ECO:0000313" key="1">
    <source>
        <dbReference type="EMBL" id="KAH7999791.1"/>
    </source>
</evidence>
<evidence type="ECO:0000313" key="2">
    <source>
        <dbReference type="Proteomes" id="UP000827872"/>
    </source>
</evidence>
<name>A0ACB8F3U7_9SAUR</name>
<dbReference type="EMBL" id="CM037618">
    <property type="protein sequence ID" value="KAH7999791.1"/>
    <property type="molecule type" value="Genomic_DNA"/>
</dbReference>
<comment type="caution">
    <text evidence="1">The sequence shown here is derived from an EMBL/GenBank/DDBJ whole genome shotgun (WGS) entry which is preliminary data.</text>
</comment>
<reference evidence="1" key="1">
    <citation type="submission" date="2021-08" db="EMBL/GenBank/DDBJ databases">
        <title>The first chromosome-level gecko genome reveals the dynamic sex chromosomes of Neotropical dwarf geckos (Sphaerodactylidae: Sphaerodactylus).</title>
        <authorList>
            <person name="Pinto B.J."/>
            <person name="Keating S.E."/>
            <person name="Gamble T."/>
        </authorList>
    </citation>
    <scope>NUCLEOTIDE SEQUENCE</scope>
    <source>
        <strain evidence="1">TG3544</strain>
    </source>
</reference>